<organism evidence="3 4">
    <name type="scientific">Dendrobium nobile</name>
    <name type="common">Orchid</name>
    <dbReference type="NCBI Taxonomy" id="94219"/>
    <lineage>
        <taxon>Eukaryota</taxon>
        <taxon>Viridiplantae</taxon>
        <taxon>Streptophyta</taxon>
        <taxon>Embryophyta</taxon>
        <taxon>Tracheophyta</taxon>
        <taxon>Spermatophyta</taxon>
        <taxon>Magnoliopsida</taxon>
        <taxon>Liliopsida</taxon>
        <taxon>Asparagales</taxon>
        <taxon>Orchidaceae</taxon>
        <taxon>Epidendroideae</taxon>
        <taxon>Malaxideae</taxon>
        <taxon>Dendrobiinae</taxon>
        <taxon>Dendrobium</taxon>
    </lineage>
</organism>
<dbReference type="PANTHER" id="PTHR35323:SF5">
    <property type="entry name" value="ZINC FINGER CCCH DOMAIN-CONTAINING PROTEIN 62"/>
    <property type="match status" value="1"/>
</dbReference>
<dbReference type="PROSITE" id="PS50800">
    <property type="entry name" value="SAP"/>
    <property type="match status" value="1"/>
</dbReference>
<dbReference type="EMBL" id="JAGYWB010000017">
    <property type="protein sequence ID" value="KAI0495060.1"/>
    <property type="molecule type" value="Genomic_DNA"/>
</dbReference>
<reference evidence="3" key="1">
    <citation type="journal article" date="2022" name="Front. Genet.">
        <title>Chromosome-Scale Assembly of the Dendrobium nobile Genome Provides Insights Into the Molecular Mechanism of the Biosynthesis of the Medicinal Active Ingredient of Dendrobium.</title>
        <authorList>
            <person name="Xu Q."/>
            <person name="Niu S.-C."/>
            <person name="Li K.-L."/>
            <person name="Zheng P.-J."/>
            <person name="Zhang X.-J."/>
            <person name="Jia Y."/>
            <person name="Liu Y."/>
            <person name="Niu Y.-X."/>
            <person name="Yu L.-H."/>
            <person name="Chen D.-F."/>
            <person name="Zhang G.-Q."/>
        </authorList>
    </citation>
    <scope>NUCLEOTIDE SEQUENCE</scope>
    <source>
        <tissue evidence="3">Leaf</tissue>
    </source>
</reference>
<dbReference type="Proteomes" id="UP000829196">
    <property type="component" value="Unassembled WGS sequence"/>
</dbReference>
<dbReference type="InterPro" id="IPR056116">
    <property type="entry name" value="DUF7699"/>
</dbReference>
<dbReference type="Pfam" id="PF02037">
    <property type="entry name" value="SAP"/>
    <property type="match status" value="1"/>
</dbReference>
<dbReference type="InterPro" id="IPR003034">
    <property type="entry name" value="SAP_dom"/>
</dbReference>
<feature type="domain" description="SAP" evidence="2">
    <location>
        <begin position="105"/>
        <end position="139"/>
    </location>
</feature>
<evidence type="ECO:0000256" key="1">
    <source>
        <dbReference type="SAM" id="MobiDB-lite"/>
    </source>
</evidence>
<feature type="compositionally biased region" description="Acidic residues" evidence="1">
    <location>
        <begin position="18"/>
        <end position="37"/>
    </location>
</feature>
<evidence type="ECO:0000313" key="4">
    <source>
        <dbReference type="Proteomes" id="UP000829196"/>
    </source>
</evidence>
<accession>A0A8T3AFZ4</accession>
<protein>
    <recommendedName>
        <fullName evidence="2">SAP domain-containing protein</fullName>
    </recommendedName>
</protein>
<evidence type="ECO:0000259" key="2">
    <source>
        <dbReference type="PROSITE" id="PS50800"/>
    </source>
</evidence>
<dbReference type="AlphaFoldDB" id="A0A8T3AFZ4"/>
<dbReference type="OrthoDB" id="690722at2759"/>
<evidence type="ECO:0000313" key="3">
    <source>
        <dbReference type="EMBL" id="KAI0495060.1"/>
    </source>
</evidence>
<gene>
    <name evidence="3" type="ORF">KFK09_025207</name>
</gene>
<sequence>MDSMALDEAFQEHRSEMQDESGSDEFECVEDSDDDPSFDIVEETRSAISKLSIRKSRARRSKIVDGNLESESERETVGDEIPKLDKKDEKSFEMVEQLIKAGAHLEKLTLDQCKVYLRKYGLRLTGNKGILISRIREHKEIIDGCGEKKYPPESFVFNCKGDACLGDVVIFEQNVYDMFSIASRSATGPPCGTRTVAGRIVKESYGVAKQQHTFTIEVLWSKGEKPLPPLRQLLIKGRNLYRIKTMRQSWVDEGERLKVLQEKHGRGAHARYSREIRIQEKEKRTKGMMIKRKNITCDHIPAVKENQHPHKANSVQQNKMLKNKDGILQHAGRDHHHQVKHHGFQALESRNSGMNLTDDHNPPDKENQHPKIADAQQMNFLNNKEHKQELEVKTNVTSVATTHQIDHALLLQRSPQSILGKPKTADQIDHVLFLQHPPHSILGKPKTAEQAVFSAQAQSILGKPKTAEQAVFFSAQASNPQYSNSQKFQYMKYGGHDRNYQTKYGFKAMESRNLAYVRPHHVHQWHNKAKPYDFHGGHLQHKNDYLQMNRTSWVLQQQHPEYQRQTYQ</sequence>
<dbReference type="SMR" id="A0A8T3AFZ4"/>
<comment type="caution">
    <text evidence="3">The sequence shown here is derived from an EMBL/GenBank/DDBJ whole genome shotgun (WGS) entry which is preliminary data.</text>
</comment>
<dbReference type="PANTHER" id="PTHR35323">
    <property type="entry name" value="SAP DOMAIN-CONTAINING PROTEIN"/>
    <property type="match status" value="1"/>
</dbReference>
<proteinExistence type="predicted"/>
<dbReference type="Pfam" id="PF24766">
    <property type="entry name" value="DUF7699"/>
    <property type="match status" value="1"/>
</dbReference>
<feature type="region of interest" description="Disordered" evidence="1">
    <location>
        <begin position="1"/>
        <end position="37"/>
    </location>
</feature>
<name>A0A8T3AFZ4_DENNO</name>
<keyword evidence="4" id="KW-1185">Reference proteome</keyword>